<dbReference type="InterPro" id="IPR014710">
    <property type="entry name" value="RmlC-like_jellyroll"/>
</dbReference>
<sequence length="110" mass="11606">MITVVDINGVPPVREGGAEVSRFLNHQTVGARSVEGMAYRLGPNGSAGPFVEAAGYQLFYVTAGQPVAVYQGKCHELGPGRGVYCEPGESCVFENPAGEPAAFYRFIVPA</sequence>
<organism evidence="1 2">
    <name type="scientific">Tectimicrobiota bacterium</name>
    <dbReference type="NCBI Taxonomy" id="2528274"/>
    <lineage>
        <taxon>Bacteria</taxon>
        <taxon>Pseudomonadati</taxon>
        <taxon>Nitrospinota/Tectimicrobiota group</taxon>
        <taxon>Candidatus Tectimicrobiota</taxon>
    </lineage>
</organism>
<protein>
    <recommendedName>
        <fullName evidence="3">Cupin domain-containing protein</fullName>
    </recommendedName>
</protein>
<gene>
    <name evidence="1" type="ORF">HYY65_12200</name>
</gene>
<proteinExistence type="predicted"/>
<dbReference type="EMBL" id="JACPSX010000235">
    <property type="protein sequence ID" value="MBI3015787.1"/>
    <property type="molecule type" value="Genomic_DNA"/>
</dbReference>
<dbReference type="Gene3D" id="2.60.120.10">
    <property type="entry name" value="Jelly Rolls"/>
    <property type="match status" value="1"/>
</dbReference>
<dbReference type="InterPro" id="IPR011051">
    <property type="entry name" value="RmlC_Cupin_sf"/>
</dbReference>
<evidence type="ECO:0008006" key="3">
    <source>
        <dbReference type="Google" id="ProtNLM"/>
    </source>
</evidence>
<comment type="caution">
    <text evidence="1">The sequence shown here is derived from an EMBL/GenBank/DDBJ whole genome shotgun (WGS) entry which is preliminary data.</text>
</comment>
<dbReference type="CDD" id="cd02208">
    <property type="entry name" value="cupin_RmlC-like"/>
    <property type="match status" value="1"/>
</dbReference>
<reference evidence="1" key="1">
    <citation type="submission" date="2020-07" db="EMBL/GenBank/DDBJ databases">
        <title>Huge and variable diversity of episymbiotic CPR bacteria and DPANN archaea in groundwater ecosystems.</title>
        <authorList>
            <person name="He C.Y."/>
            <person name="Keren R."/>
            <person name="Whittaker M."/>
            <person name="Farag I.F."/>
            <person name="Doudna J."/>
            <person name="Cate J.H.D."/>
            <person name="Banfield J.F."/>
        </authorList>
    </citation>
    <scope>NUCLEOTIDE SEQUENCE</scope>
    <source>
        <strain evidence="1">NC_groundwater_717_Ag_S-0.2um_59_8</strain>
    </source>
</reference>
<accession>A0A932M1F5</accession>
<dbReference type="AlphaFoldDB" id="A0A932M1F5"/>
<evidence type="ECO:0000313" key="1">
    <source>
        <dbReference type="EMBL" id="MBI3015787.1"/>
    </source>
</evidence>
<dbReference type="SUPFAM" id="SSF51182">
    <property type="entry name" value="RmlC-like cupins"/>
    <property type="match status" value="1"/>
</dbReference>
<evidence type="ECO:0000313" key="2">
    <source>
        <dbReference type="Proteomes" id="UP000741360"/>
    </source>
</evidence>
<dbReference type="Proteomes" id="UP000741360">
    <property type="component" value="Unassembled WGS sequence"/>
</dbReference>
<name>A0A932M1F5_UNCTE</name>